<keyword evidence="2" id="KW-1185">Reference proteome</keyword>
<dbReference type="PANTHER" id="PTHR47478:SF1">
    <property type="entry name" value="PYRIMIDINE 5'-NUCLEOTIDASE YJJG"/>
    <property type="match status" value="1"/>
</dbReference>
<dbReference type="Proteomes" id="UP000073601">
    <property type="component" value="Unassembled WGS sequence"/>
</dbReference>
<dbReference type="Pfam" id="PF00702">
    <property type="entry name" value="Hydrolase"/>
    <property type="match status" value="1"/>
</dbReference>
<reference evidence="2" key="1">
    <citation type="submission" date="2016-02" db="EMBL/GenBank/DDBJ databases">
        <authorList>
            <person name="Rodrigo-Torres Lidia"/>
            <person name="Arahal R.David."/>
        </authorList>
    </citation>
    <scope>NUCLEOTIDE SEQUENCE [LARGE SCALE GENOMIC DNA]</scope>
    <source>
        <strain evidence="2">CECT 8713</strain>
    </source>
</reference>
<dbReference type="NCBIfam" id="NF006976">
    <property type="entry name" value="PRK09449.1"/>
    <property type="match status" value="1"/>
</dbReference>
<dbReference type="OrthoDB" id="148966at2"/>
<sequence length="224" mass="25081">MRYDWILFDADETLFSFDAFAGLKAMFKTLGVNFTEQDFAEYQTVNKPLWVKYQNGEISAKQLQEDRFLVWAERLDISPAELNCRFLDAMADVCEPLEGVRETLPLLAQHAKLGIITNGFVQLQQIRLEKTGLQEFFDLVVVSEQVGFAKPDVAIFDHAFNKMGNPDKARVLMIGDNADSDILGGINAGIDTGWLNVDGKVKPEGIEPTFTAASWADIRALLLD</sequence>
<dbReference type="NCBIfam" id="TIGR02254">
    <property type="entry name" value="YjjG_YfnB"/>
    <property type="match status" value="1"/>
</dbReference>
<dbReference type="SUPFAM" id="SSF56784">
    <property type="entry name" value="HAD-like"/>
    <property type="match status" value="1"/>
</dbReference>
<dbReference type="InterPro" id="IPR006439">
    <property type="entry name" value="HAD-SF_hydro_IA"/>
</dbReference>
<dbReference type="InterPro" id="IPR036412">
    <property type="entry name" value="HAD-like_sf"/>
</dbReference>
<dbReference type="SFLD" id="SFLDG01129">
    <property type="entry name" value="C1.5:_HAD__Beta-PGM__Phosphata"/>
    <property type="match status" value="1"/>
</dbReference>
<dbReference type="AlphaFoldDB" id="A0A128EVE8"/>
<accession>A0A128EVE8</accession>
<dbReference type="InterPro" id="IPR011951">
    <property type="entry name" value="HAD-SF_hydro_IA_YjjG/PynA"/>
</dbReference>
<dbReference type="RefSeq" id="WP_062705639.1">
    <property type="nucleotide sequence ID" value="NZ_CAWRCI010000004.1"/>
</dbReference>
<dbReference type="SFLD" id="SFLDS00003">
    <property type="entry name" value="Haloacid_Dehalogenase"/>
    <property type="match status" value="1"/>
</dbReference>
<gene>
    <name evidence="1" type="primary">yjjG</name>
    <name evidence="1" type="ORF">GMA8713_00618</name>
</gene>
<dbReference type="InterPro" id="IPR052550">
    <property type="entry name" value="Pyrimidine_5'-ntase_YjjG"/>
</dbReference>
<evidence type="ECO:0000313" key="2">
    <source>
        <dbReference type="Proteomes" id="UP000073601"/>
    </source>
</evidence>
<dbReference type="NCBIfam" id="TIGR01549">
    <property type="entry name" value="HAD-SF-IA-v1"/>
    <property type="match status" value="1"/>
</dbReference>
<dbReference type="CDD" id="cd04305">
    <property type="entry name" value="HAD_Neu5Ac-Pase_like"/>
    <property type="match status" value="1"/>
</dbReference>
<protein>
    <submittedName>
        <fullName evidence="1">Pyrimidine 5'-nucleotidase YjjG</fullName>
        <ecNumber evidence="1">3.1.3.5</ecNumber>
    </submittedName>
</protein>
<dbReference type="Gene3D" id="3.40.50.1000">
    <property type="entry name" value="HAD superfamily/HAD-like"/>
    <property type="match status" value="1"/>
</dbReference>
<dbReference type="InterPro" id="IPR023214">
    <property type="entry name" value="HAD_sf"/>
</dbReference>
<evidence type="ECO:0000313" key="1">
    <source>
        <dbReference type="EMBL" id="CZF78557.1"/>
    </source>
</evidence>
<dbReference type="InterPro" id="IPR023198">
    <property type="entry name" value="PGP-like_dom2"/>
</dbReference>
<dbReference type="EMBL" id="FIZY01000004">
    <property type="protein sequence ID" value="CZF78557.1"/>
    <property type="molecule type" value="Genomic_DNA"/>
</dbReference>
<dbReference type="PANTHER" id="PTHR47478">
    <property type="match status" value="1"/>
</dbReference>
<dbReference type="Gene3D" id="1.10.150.240">
    <property type="entry name" value="Putative phosphatase, domain 2"/>
    <property type="match status" value="1"/>
</dbReference>
<proteinExistence type="predicted"/>
<dbReference type="GO" id="GO:0008253">
    <property type="term" value="F:5'-nucleotidase activity"/>
    <property type="evidence" value="ECO:0007669"/>
    <property type="project" value="UniProtKB-EC"/>
</dbReference>
<name>A0A128EVE8_9GAMM</name>
<keyword evidence="1" id="KW-0378">Hydrolase</keyword>
<dbReference type="EC" id="3.1.3.5" evidence="1"/>
<organism evidence="1 2">
    <name type="scientific">Grimontia marina</name>
    <dbReference type="NCBI Taxonomy" id="646534"/>
    <lineage>
        <taxon>Bacteria</taxon>
        <taxon>Pseudomonadati</taxon>
        <taxon>Pseudomonadota</taxon>
        <taxon>Gammaproteobacteria</taxon>
        <taxon>Vibrionales</taxon>
        <taxon>Vibrionaceae</taxon>
        <taxon>Grimontia</taxon>
    </lineage>
</organism>